<proteinExistence type="predicted"/>
<dbReference type="Proteomes" id="UP000234345">
    <property type="component" value="Unassembled WGS sequence"/>
</dbReference>
<feature type="region of interest" description="Disordered" evidence="1">
    <location>
        <begin position="126"/>
        <end position="177"/>
    </location>
</feature>
<evidence type="ECO:0000313" key="3">
    <source>
        <dbReference type="Proteomes" id="UP000234345"/>
    </source>
</evidence>
<dbReference type="AlphaFoldDB" id="A0A7Z7IY36"/>
<name>A0A7Z7IY36_XANCH</name>
<evidence type="ECO:0000256" key="1">
    <source>
        <dbReference type="SAM" id="MobiDB-lite"/>
    </source>
</evidence>
<gene>
    <name evidence="2" type="ORF">XFF6991_150265</name>
</gene>
<sequence length="327" mass="36473">MSTSERFKSRMHCHLTEKQGLPTALQASLVMSEFISIKRRAFSAVPDDILTDHRLGWTARVVLSWMLGRSSDFKLNIWHVRKTFKLSEQQWLRARREMQAAGYFQQKRERDSQGKIKWLQVVTDTPEPHIATTTSDPEPYPQKPGYGRPRHGDSSNGLSGLGAQGGKPSVSSTKKSSTNLIKTIDEKPLQPTACKVIHGKNDGDADAGVPVGRELFWPRSLNVPQRRAVELLMAGIDVNEAQLLLDELAGVLSTNSIKTTPERWLRAMVSRYERGEFEPVAGVAVSEARRSASEKKAIEPVRSLQRSSPGASKPYMDQIGAMLRVKT</sequence>
<reference evidence="2 3" key="1">
    <citation type="submission" date="2017-10" db="EMBL/GenBank/DDBJ databases">
        <authorList>
            <person name="Regsiter A."/>
            <person name="William W."/>
        </authorList>
    </citation>
    <scope>NUCLEOTIDE SEQUENCE [LARGE SCALE GENOMIC DNA]</scope>
    <source>
        <strain evidence="2 3">CFBP6991</strain>
    </source>
</reference>
<organism evidence="2 3">
    <name type="scientific">Xanthomonas campestris pv. phaseoli</name>
    <dbReference type="NCBI Taxonomy" id="317013"/>
    <lineage>
        <taxon>Bacteria</taxon>
        <taxon>Pseudomonadati</taxon>
        <taxon>Pseudomonadota</taxon>
        <taxon>Gammaproteobacteria</taxon>
        <taxon>Lysobacterales</taxon>
        <taxon>Lysobacteraceae</taxon>
        <taxon>Xanthomonas</taxon>
    </lineage>
</organism>
<evidence type="ECO:0000313" key="2">
    <source>
        <dbReference type="EMBL" id="SOO22504.1"/>
    </source>
</evidence>
<protein>
    <submittedName>
        <fullName evidence="2">Uncharacterized protein</fullName>
    </submittedName>
</protein>
<accession>A0A7Z7IY36</accession>
<comment type="caution">
    <text evidence="2">The sequence shown here is derived from an EMBL/GenBank/DDBJ whole genome shotgun (WGS) entry which is preliminary data.</text>
</comment>
<dbReference type="EMBL" id="OCZC01000043">
    <property type="protein sequence ID" value="SOO22504.1"/>
    <property type="molecule type" value="Genomic_DNA"/>
</dbReference>